<proteinExistence type="predicted"/>
<evidence type="ECO:0000313" key="2">
    <source>
        <dbReference type="Proteomes" id="UP000271098"/>
    </source>
</evidence>
<accession>A0A183EYY3</accession>
<organism evidence="3">
    <name type="scientific">Gongylonema pulchrum</name>
    <dbReference type="NCBI Taxonomy" id="637853"/>
    <lineage>
        <taxon>Eukaryota</taxon>
        <taxon>Metazoa</taxon>
        <taxon>Ecdysozoa</taxon>
        <taxon>Nematoda</taxon>
        <taxon>Chromadorea</taxon>
        <taxon>Rhabditida</taxon>
        <taxon>Spirurina</taxon>
        <taxon>Spiruromorpha</taxon>
        <taxon>Spiruroidea</taxon>
        <taxon>Gongylonematidae</taxon>
        <taxon>Gongylonema</taxon>
    </lineage>
</organism>
<dbReference type="WBParaSite" id="GPUH_0002620401-mRNA-1">
    <property type="protein sequence ID" value="GPUH_0002620401-mRNA-1"/>
    <property type="gene ID" value="GPUH_0002620401"/>
</dbReference>
<evidence type="ECO:0000313" key="1">
    <source>
        <dbReference type="EMBL" id="VDN45198.1"/>
    </source>
</evidence>
<dbReference type="Proteomes" id="UP000271098">
    <property type="component" value="Unassembled WGS sequence"/>
</dbReference>
<reference evidence="1 2" key="2">
    <citation type="submission" date="2018-11" db="EMBL/GenBank/DDBJ databases">
        <authorList>
            <consortium name="Pathogen Informatics"/>
        </authorList>
    </citation>
    <scope>NUCLEOTIDE SEQUENCE [LARGE SCALE GENOMIC DNA]</scope>
</reference>
<keyword evidence="2" id="KW-1185">Reference proteome</keyword>
<dbReference type="AlphaFoldDB" id="A0A183EYY3"/>
<dbReference type="EMBL" id="UYRT01109099">
    <property type="protein sequence ID" value="VDN45198.1"/>
    <property type="molecule type" value="Genomic_DNA"/>
</dbReference>
<sequence>MLFEQEPRTAVNVEETILGKSRECAAAVCRNGDTLRSSDTFLPDAVAKVPFRKVGELAKAINLWDSEEKLEIKEIVLRKNPYNIPVGAEKKG</sequence>
<gene>
    <name evidence="1" type="ORF">GPUH_LOCUS26173</name>
</gene>
<name>A0A183EYY3_9BILA</name>
<reference evidence="3" key="1">
    <citation type="submission" date="2016-06" db="UniProtKB">
        <authorList>
            <consortium name="WormBaseParasite"/>
        </authorList>
    </citation>
    <scope>IDENTIFICATION</scope>
</reference>
<evidence type="ECO:0000313" key="3">
    <source>
        <dbReference type="WBParaSite" id="GPUH_0002620401-mRNA-1"/>
    </source>
</evidence>
<protein>
    <submittedName>
        <fullName evidence="3">S-methyl-5-thioribose-1-phosphate isomerase</fullName>
    </submittedName>
</protein>